<dbReference type="Pfam" id="PF09898">
    <property type="entry name" value="DUF2125"/>
    <property type="match status" value="1"/>
</dbReference>
<keyword evidence="1" id="KW-1133">Transmembrane helix</keyword>
<evidence type="ECO:0000256" key="1">
    <source>
        <dbReference type="SAM" id="Phobius"/>
    </source>
</evidence>
<dbReference type="RefSeq" id="WP_051914352.1">
    <property type="nucleotide sequence ID" value="NZ_JMQM01000002.1"/>
</dbReference>
<dbReference type="EMBL" id="JMQM01000002">
    <property type="protein sequence ID" value="KFB08899.1"/>
    <property type="molecule type" value="Genomic_DNA"/>
</dbReference>
<dbReference type="eggNOG" id="COG4093">
    <property type="taxonomic scope" value="Bacteria"/>
</dbReference>
<accession>A0A084U7G3</accession>
<keyword evidence="3" id="KW-1185">Reference proteome</keyword>
<keyword evidence="1" id="KW-0812">Transmembrane</keyword>
<proteinExistence type="predicted"/>
<evidence type="ECO:0008006" key="4">
    <source>
        <dbReference type="Google" id="ProtNLM"/>
    </source>
</evidence>
<sequence>MTSRNAGGSRIFRRFIWFAGAILLAIAAYTGAWFYLAGKLEAKANQTVSELNRNGTRAHCEEPEARGYPFRIGLYCGSIFYEDVRQGFSIRAGAFRSAAQVYQPQHLVGEVDGPAELELPVSSPLTIDWEVLRASARIADPLPQRFSSEARRLTVALEETPSEVLATAELGEFHARLHDGDLQMAGLLRQLAATQALGVSLPSMDAQFAATLKQGETVLTGKPENLRGKEWQLDELVLSQNGSTASIAASGPISIGADGRMNGMLTITVTDADRILEMVSANAPELAEKIDGVRPLIMGLAQKPMELRINNGRMMLGFIPLGEIPPL</sequence>
<name>A0A084U7G3_9HYPH</name>
<dbReference type="STRING" id="472175.EL18_03154"/>
<dbReference type="AlphaFoldDB" id="A0A084U7G3"/>
<comment type="caution">
    <text evidence="2">The sequence shown here is derived from an EMBL/GenBank/DDBJ whole genome shotgun (WGS) entry which is preliminary data.</text>
</comment>
<dbReference type="Proteomes" id="UP000053675">
    <property type="component" value="Unassembled WGS sequence"/>
</dbReference>
<dbReference type="OrthoDB" id="7169664at2"/>
<reference evidence="2 3" key="1">
    <citation type="submission" date="2014-05" db="EMBL/GenBank/DDBJ databases">
        <title>Draft Genome Sequence of Nitratireductor basaltis Strain UMTGB225, A Marine Bacterium Isolated from Green Barrel Tunicate.</title>
        <authorList>
            <person name="Gan H.Y."/>
        </authorList>
    </citation>
    <scope>NUCLEOTIDE SEQUENCE [LARGE SCALE GENOMIC DNA]</scope>
    <source>
        <strain evidence="2 3">UMTGB225</strain>
    </source>
</reference>
<dbReference type="InterPro" id="IPR018666">
    <property type="entry name" value="DUF2125"/>
</dbReference>
<protein>
    <recommendedName>
        <fullName evidence="4">DUF2125 domain-containing protein</fullName>
    </recommendedName>
</protein>
<organism evidence="2 3">
    <name type="scientific">Nitratireductor basaltis</name>
    <dbReference type="NCBI Taxonomy" id="472175"/>
    <lineage>
        <taxon>Bacteria</taxon>
        <taxon>Pseudomonadati</taxon>
        <taxon>Pseudomonadota</taxon>
        <taxon>Alphaproteobacteria</taxon>
        <taxon>Hyphomicrobiales</taxon>
        <taxon>Phyllobacteriaceae</taxon>
        <taxon>Nitratireductor</taxon>
    </lineage>
</organism>
<gene>
    <name evidence="2" type="ORF">EL18_03154</name>
</gene>
<evidence type="ECO:0000313" key="2">
    <source>
        <dbReference type="EMBL" id="KFB08899.1"/>
    </source>
</evidence>
<feature type="transmembrane region" description="Helical" evidence="1">
    <location>
        <begin position="15"/>
        <end position="36"/>
    </location>
</feature>
<keyword evidence="1" id="KW-0472">Membrane</keyword>
<evidence type="ECO:0000313" key="3">
    <source>
        <dbReference type="Proteomes" id="UP000053675"/>
    </source>
</evidence>
<dbReference type="PATRIC" id="fig|472175.3.peg.3151"/>